<evidence type="ECO:0008006" key="3">
    <source>
        <dbReference type="Google" id="ProtNLM"/>
    </source>
</evidence>
<evidence type="ECO:0000313" key="1">
    <source>
        <dbReference type="EMBL" id="ABC27263.1"/>
    </source>
</evidence>
<dbReference type="Proteomes" id="UP000000238">
    <property type="component" value="Chromosome"/>
</dbReference>
<proteinExistence type="predicted"/>
<reference evidence="1 2" key="1">
    <citation type="journal article" date="2005" name="Nucleic Acids Res.">
        <title>Genomic blueprint of Hahella chejuensis, a marine microbe producing an algicidal agent.</title>
        <authorList>
            <person name="Jeong H."/>
            <person name="Yim J.H."/>
            <person name="Lee C."/>
            <person name="Choi S.-H."/>
            <person name="Park Y.K."/>
            <person name="Yoon S.H."/>
            <person name="Hur C.-G."/>
            <person name="Kang H.-Y."/>
            <person name="Kim D."/>
            <person name="Lee H.H."/>
            <person name="Park K.H."/>
            <person name="Park S.-H."/>
            <person name="Park H.-S."/>
            <person name="Lee H.K."/>
            <person name="Oh T.K."/>
            <person name="Kim J.F."/>
        </authorList>
    </citation>
    <scope>NUCLEOTIDE SEQUENCE [LARGE SCALE GENOMIC DNA]</scope>
    <source>
        <strain evidence="1 2">KCTC 2396</strain>
    </source>
</reference>
<evidence type="ECO:0000313" key="2">
    <source>
        <dbReference type="Proteomes" id="UP000000238"/>
    </source>
</evidence>
<keyword evidence="2" id="KW-1185">Reference proteome</keyword>
<accession>Q2SQ11</accession>
<sequence>MPLKVIDGIRNLTFEEDLSAFLQQLGGPTLIRLQGRDSSRRRAFCTLLHGNEPSGARALYAYLRSGETPAVDLDLIIASIPAALAPPAFSQRMLPGQRDLNRCFRPPFDDSQGKLAEAILRFLHDSKPECLIDLHNTSGSGPAFGVAIRCDADHRALTSLWTNDLIVTDLRLGALMEISELDVPTVTIECGGAQDETSLLIAREGMQRYFSSEQVLAAAGHDYGVNRFRNPIRMELKPGRRVHYGDDADPDAALTLPLDAARFNYGSVPAGERLAILGKAGLDALTAKDHLGKERLHDHFAAINGRLSPKHPLKLFMVTTNPIIATTDCLFYFIDCANT</sequence>
<dbReference type="eggNOG" id="COG3608">
    <property type="taxonomic scope" value="Bacteria"/>
</dbReference>
<gene>
    <name evidence="1" type="ordered locus">HCH_00351</name>
</gene>
<protein>
    <recommendedName>
        <fullName evidence="3">Succinylglutamate desuccinylase</fullName>
    </recommendedName>
</protein>
<dbReference type="STRING" id="349521.HCH_00351"/>
<dbReference type="SUPFAM" id="SSF53187">
    <property type="entry name" value="Zn-dependent exopeptidases"/>
    <property type="match status" value="1"/>
</dbReference>
<dbReference type="KEGG" id="hch:HCH_00351"/>
<dbReference type="OrthoDB" id="9782876at2"/>
<dbReference type="AlphaFoldDB" id="Q2SQ11"/>
<name>Q2SQ11_HAHCH</name>
<dbReference type="GO" id="GO:0016788">
    <property type="term" value="F:hydrolase activity, acting on ester bonds"/>
    <property type="evidence" value="ECO:0007669"/>
    <property type="project" value="InterPro"/>
</dbReference>
<dbReference type="EMBL" id="CP000155">
    <property type="protein sequence ID" value="ABC27263.1"/>
    <property type="molecule type" value="Genomic_DNA"/>
</dbReference>
<dbReference type="HOGENOM" id="CLU_816212_0_0_6"/>
<dbReference type="RefSeq" id="WP_011394340.1">
    <property type="nucleotide sequence ID" value="NC_007645.1"/>
</dbReference>
<dbReference type="Gene3D" id="3.40.630.10">
    <property type="entry name" value="Zn peptidases"/>
    <property type="match status" value="1"/>
</dbReference>
<organism evidence="1 2">
    <name type="scientific">Hahella chejuensis (strain KCTC 2396)</name>
    <dbReference type="NCBI Taxonomy" id="349521"/>
    <lineage>
        <taxon>Bacteria</taxon>
        <taxon>Pseudomonadati</taxon>
        <taxon>Pseudomonadota</taxon>
        <taxon>Gammaproteobacteria</taxon>
        <taxon>Oceanospirillales</taxon>
        <taxon>Hahellaceae</taxon>
        <taxon>Hahella</taxon>
    </lineage>
</organism>
<dbReference type="GO" id="GO:0046872">
    <property type="term" value="F:metal ion binding"/>
    <property type="evidence" value="ECO:0007669"/>
    <property type="project" value="UniProtKB-KW"/>
</dbReference>